<dbReference type="EMBL" id="WMEQ01000013">
    <property type="protein sequence ID" value="MYL34969.1"/>
    <property type="molecule type" value="Genomic_DNA"/>
</dbReference>
<reference evidence="3 4" key="1">
    <citation type="submission" date="2019-11" db="EMBL/GenBank/DDBJ databases">
        <title>Genome sequences of 17 halophilic strains isolated from different environments.</title>
        <authorList>
            <person name="Furrow R.E."/>
        </authorList>
    </citation>
    <scope>NUCLEOTIDE SEQUENCE [LARGE SCALE GENOMIC DNA]</scope>
    <source>
        <strain evidence="3 4">22514_16_FS</strain>
    </source>
</reference>
<evidence type="ECO:0000313" key="4">
    <source>
        <dbReference type="Proteomes" id="UP000468638"/>
    </source>
</evidence>
<evidence type="ECO:0000256" key="2">
    <source>
        <dbReference type="SAM" id="Phobius"/>
    </source>
</evidence>
<evidence type="ECO:0000313" key="3">
    <source>
        <dbReference type="EMBL" id="MYL34969.1"/>
    </source>
</evidence>
<dbReference type="RefSeq" id="WP_160910001.1">
    <property type="nucleotide sequence ID" value="NZ_WMEQ01000013.1"/>
</dbReference>
<protein>
    <submittedName>
        <fullName evidence="3">Uncharacterized protein</fullName>
    </submittedName>
</protein>
<keyword evidence="2" id="KW-0472">Membrane</keyword>
<sequence length="64" mass="7245">MSTLIPFFAIGSIVLVIGIFKYREFKKEKVYSKRKQITDMEKPSEDAYKKAKKGKSLGRGGGPF</sequence>
<organism evidence="3 4">
    <name type="scientific">Pontibacillus yanchengensis</name>
    <dbReference type="NCBI Taxonomy" id="462910"/>
    <lineage>
        <taxon>Bacteria</taxon>
        <taxon>Bacillati</taxon>
        <taxon>Bacillota</taxon>
        <taxon>Bacilli</taxon>
        <taxon>Bacillales</taxon>
        <taxon>Bacillaceae</taxon>
        <taxon>Pontibacillus</taxon>
    </lineage>
</organism>
<dbReference type="AlphaFoldDB" id="A0A6I5A481"/>
<proteinExistence type="predicted"/>
<comment type="caution">
    <text evidence="3">The sequence shown here is derived from an EMBL/GenBank/DDBJ whole genome shotgun (WGS) entry which is preliminary data.</text>
</comment>
<accession>A0A6I5A481</accession>
<keyword evidence="2" id="KW-1133">Transmembrane helix</keyword>
<feature type="transmembrane region" description="Helical" evidence="2">
    <location>
        <begin position="6"/>
        <end position="25"/>
    </location>
</feature>
<name>A0A6I5A481_9BACI</name>
<dbReference type="Proteomes" id="UP000468638">
    <property type="component" value="Unassembled WGS sequence"/>
</dbReference>
<evidence type="ECO:0000256" key="1">
    <source>
        <dbReference type="SAM" id="MobiDB-lite"/>
    </source>
</evidence>
<feature type="region of interest" description="Disordered" evidence="1">
    <location>
        <begin position="41"/>
        <end position="64"/>
    </location>
</feature>
<keyword evidence="2" id="KW-0812">Transmembrane</keyword>
<gene>
    <name evidence="3" type="ORF">GLW05_15400</name>
</gene>